<sequence>MHLPMTSQAHMTASTNSLVAGRPPSTHALCNTPDTNQKGGSFLKMEKSDSKEDTVGESNDQQNDAGLAIAARLHSPRGKDGQTRRKSGDESGGTLLQKARSSNGRGSDSSDRKSVPNEEAE</sequence>
<feature type="compositionally biased region" description="Polar residues" evidence="1">
    <location>
        <begin position="1"/>
        <end position="18"/>
    </location>
</feature>
<evidence type="ECO:0000313" key="4">
    <source>
        <dbReference type="WBParaSite" id="MCU_001937-RA"/>
    </source>
</evidence>
<dbReference type="Proteomes" id="UP000267029">
    <property type="component" value="Unassembled WGS sequence"/>
</dbReference>
<protein>
    <submittedName>
        <fullName evidence="4">Transcription factor BIM1</fullName>
    </submittedName>
</protein>
<feature type="compositionally biased region" description="Basic and acidic residues" evidence="1">
    <location>
        <begin position="108"/>
        <end position="121"/>
    </location>
</feature>
<reference evidence="4" key="2">
    <citation type="submission" date="2019-11" db="UniProtKB">
        <authorList>
            <consortium name="WormBaseParasite"/>
        </authorList>
    </citation>
    <scope>IDENTIFICATION</scope>
</reference>
<feature type="compositionally biased region" description="Basic and acidic residues" evidence="1">
    <location>
        <begin position="44"/>
        <end position="54"/>
    </location>
</feature>
<organism evidence="4">
    <name type="scientific">Mesocestoides corti</name>
    <name type="common">Flatworm</name>
    <dbReference type="NCBI Taxonomy" id="53468"/>
    <lineage>
        <taxon>Eukaryota</taxon>
        <taxon>Metazoa</taxon>
        <taxon>Spiralia</taxon>
        <taxon>Lophotrochozoa</taxon>
        <taxon>Platyhelminthes</taxon>
        <taxon>Cestoda</taxon>
        <taxon>Eucestoda</taxon>
        <taxon>Cyclophyllidea</taxon>
        <taxon>Mesocestoididae</taxon>
        <taxon>Mesocestoides</taxon>
    </lineage>
</organism>
<gene>
    <name evidence="2" type="ORF">MCOS_LOCUS235</name>
</gene>
<keyword evidence="3" id="KW-1185">Reference proteome</keyword>
<feature type="region of interest" description="Disordered" evidence="1">
    <location>
        <begin position="1"/>
        <end position="121"/>
    </location>
</feature>
<feature type="compositionally biased region" description="Basic and acidic residues" evidence="1">
    <location>
        <begin position="77"/>
        <end position="89"/>
    </location>
</feature>
<feature type="compositionally biased region" description="Polar residues" evidence="1">
    <location>
        <begin position="28"/>
        <end position="39"/>
    </location>
</feature>
<evidence type="ECO:0000313" key="2">
    <source>
        <dbReference type="EMBL" id="VDD74232.1"/>
    </source>
</evidence>
<reference evidence="2 3" key="1">
    <citation type="submission" date="2018-10" db="EMBL/GenBank/DDBJ databases">
        <authorList>
            <consortium name="Pathogen Informatics"/>
        </authorList>
    </citation>
    <scope>NUCLEOTIDE SEQUENCE [LARGE SCALE GENOMIC DNA]</scope>
</reference>
<dbReference type="EMBL" id="UXSR01000017">
    <property type="protein sequence ID" value="VDD74232.1"/>
    <property type="molecule type" value="Genomic_DNA"/>
</dbReference>
<proteinExistence type="predicted"/>
<evidence type="ECO:0000256" key="1">
    <source>
        <dbReference type="SAM" id="MobiDB-lite"/>
    </source>
</evidence>
<name>A0A0R3U1J2_MESCO</name>
<accession>A0A0R3U1J2</accession>
<dbReference type="AlphaFoldDB" id="A0A0R3U1J2"/>
<evidence type="ECO:0000313" key="3">
    <source>
        <dbReference type="Proteomes" id="UP000267029"/>
    </source>
</evidence>
<dbReference type="WBParaSite" id="MCU_001937-RA">
    <property type="protein sequence ID" value="MCU_001937-RA"/>
    <property type="gene ID" value="MCU_001937"/>
</dbReference>